<evidence type="ECO:0000256" key="2">
    <source>
        <dbReference type="ARBA" id="ARBA00022448"/>
    </source>
</evidence>
<dbReference type="AlphaFoldDB" id="A0A9N9JNT2"/>
<keyword evidence="4 6" id="KW-1133">Transmembrane helix</keyword>
<feature type="non-terminal residue" evidence="8">
    <location>
        <position position="176"/>
    </location>
</feature>
<evidence type="ECO:0000313" key="9">
    <source>
        <dbReference type="Proteomes" id="UP000789405"/>
    </source>
</evidence>
<feature type="domain" description="Major facilitator superfamily (MFS) profile" evidence="7">
    <location>
        <begin position="43"/>
        <end position="176"/>
    </location>
</feature>
<dbReference type="InterPro" id="IPR005828">
    <property type="entry name" value="MFS_sugar_transport-like"/>
</dbReference>
<dbReference type="Proteomes" id="UP000789405">
    <property type="component" value="Unassembled WGS sequence"/>
</dbReference>
<evidence type="ECO:0000256" key="4">
    <source>
        <dbReference type="ARBA" id="ARBA00022989"/>
    </source>
</evidence>
<dbReference type="OrthoDB" id="433512at2759"/>
<comment type="subcellular location">
    <subcellularLocation>
        <location evidence="1">Membrane</location>
        <topology evidence="1">Multi-pass membrane protein</topology>
    </subcellularLocation>
</comment>
<dbReference type="PANTHER" id="PTHR23511:SF34">
    <property type="entry name" value="SYNAPTIC VESICLE GLYCOPROTEIN 2"/>
    <property type="match status" value="1"/>
</dbReference>
<feature type="transmembrane region" description="Helical" evidence="6">
    <location>
        <begin position="45"/>
        <end position="72"/>
    </location>
</feature>
<keyword evidence="5 6" id="KW-0472">Membrane</keyword>
<dbReference type="Pfam" id="PF00083">
    <property type="entry name" value="Sugar_tr"/>
    <property type="match status" value="1"/>
</dbReference>
<proteinExistence type="predicted"/>
<dbReference type="InterPro" id="IPR036259">
    <property type="entry name" value="MFS_trans_sf"/>
</dbReference>
<evidence type="ECO:0000256" key="1">
    <source>
        <dbReference type="ARBA" id="ARBA00004141"/>
    </source>
</evidence>
<sequence length="176" mass="19603">MTEEINNNREINEVKVENDYDKRRREALAEIDNAKFGWFHIRTCIVAGVGFFADAYDIFAINLVVVMLGYVYYGKSSLPTDVDLSLKLATPLGTFIGQFGFGLLADLLGRKKMYGIELIIIMFSTFAICLVANSYVYDPNSKTFVSNAKVISAQGLMLFWRILLGIGIGGDYPLSA</sequence>
<feature type="transmembrane region" description="Helical" evidence="6">
    <location>
        <begin position="116"/>
        <end position="137"/>
    </location>
</feature>
<comment type="caution">
    <text evidence="8">The sequence shown here is derived from an EMBL/GenBank/DDBJ whole genome shotgun (WGS) entry which is preliminary data.</text>
</comment>
<dbReference type="PROSITE" id="PS50850">
    <property type="entry name" value="MFS"/>
    <property type="match status" value="1"/>
</dbReference>
<keyword evidence="2" id="KW-0813">Transport</keyword>
<evidence type="ECO:0000256" key="6">
    <source>
        <dbReference type="SAM" id="Phobius"/>
    </source>
</evidence>
<evidence type="ECO:0000313" key="8">
    <source>
        <dbReference type="EMBL" id="CAG8787579.1"/>
    </source>
</evidence>
<dbReference type="PANTHER" id="PTHR23511">
    <property type="entry name" value="SYNAPTIC VESICLE GLYCOPROTEIN 2"/>
    <property type="match status" value="1"/>
</dbReference>
<dbReference type="GO" id="GO:0016020">
    <property type="term" value="C:membrane"/>
    <property type="evidence" value="ECO:0007669"/>
    <property type="project" value="UniProtKB-SubCell"/>
</dbReference>
<organism evidence="8 9">
    <name type="scientific">Dentiscutata erythropus</name>
    <dbReference type="NCBI Taxonomy" id="1348616"/>
    <lineage>
        <taxon>Eukaryota</taxon>
        <taxon>Fungi</taxon>
        <taxon>Fungi incertae sedis</taxon>
        <taxon>Mucoromycota</taxon>
        <taxon>Glomeromycotina</taxon>
        <taxon>Glomeromycetes</taxon>
        <taxon>Diversisporales</taxon>
        <taxon>Gigasporaceae</taxon>
        <taxon>Dentiscutata</taxon>
    </lineage>
</organism>
<reference evidence="8" key="1">
    <citation type="submission" date="2021-06" db="EMBL/GenBank/DDBJ databases">
        <authorList>
            <person name="Kallberg Y."/>
            <person name="Tangrot J."/>
            <person name="Rosling A."/>
        </authorList>
    </citation>
    <scope>NUCLEOTIDE SEQUENCE</scope>
    <source>
        <strain evidence="8">MA453B</strain>
    </source>
</reference>
<evidence type="ECO:0000259" key="7">
    <source>
        <dbReference type="PROSITE" id="PS50850"/>
    </source>
</evidence>
<evidence type="ECO:0000256" key="5">
    <source>
        <dbReference type="ARBA" id="ARBA00023136"/>
    </source>
</evidence>
<protein>
    <submittedName>
        <fullName evidence="8">19861_t:CDS:1</fullName>
    </submittedName>
</protein>
<dbReference type="SUPFAM" id="SSF103473">
    <property type="entry name" value="MFS general substrate transporter"/>
    <property type="match status" value="1"/>
</dbReference>
<gene>
    <name evidence="8" type="ORF">DERYTH_LOCUS20734</name>
</gene>
<keyword evidence="9" id="KW-1185">Reference proteome</keyword>
<feature type="transmembrane region" description="Helical" evidence="6">
    <location>
        <begin position="157"/>
        <end position="174"/>
    </location>
</feature>
<feature type="transmembrane region" description="Helical" evidence="6">
    <location>
        <begin position="92"/>
        <end position="109"/>
    </location>
</feature>
<evidence type="ECO:0000256" key="3">
    <source>
        <dbReference type="ARBA" id="ARBA00022692"/>
    </source>
</evidence>
<dbReference type="Gene3D" id="1.20.1250.20">
    <property type="entry name" value="MFS general substrate transporter like domains"/>
    <property type="match status" value="1"/>
</dbReference>
<name>A0A9N9JNT2_9GLOM</name>
<keyword evidence="3 6" id="KW-0812">Transmembrane</keyword>
<dbReference type="GO" id="GO:0022857">
    <property type="term" value="F:transmembrane transporter activity"/>
    <property type="evidence" value="ECO:0007669"/>
    <property type="project" value="InterPro"/>
</dbReference>
<dbReference type="InterPro" id="IPR020846">
    <property type="entry name" value="MFS_dom"/>
</dbReference>
<accession>A0A9N9JNT2</accession>
<dbReference type="EMBL" id="CAJVPY010024975">
    <property type="protein sequence ID" value="CAG8787579.1"/>
    <property type="molecule type" value="Genomic_DNA"/>
</dbReference>